<organism evidence="1 2">
    <name type="scientific">Ascobolus immersus RN42</name>
    <dbReference type="NCBI Taxonomy" id="1160509"/>
    <lineage>
        <taxon>Eukaryota</taxon>
        <taxon>Fungi</taxon>
        <taxon>Dikarya</taxon>
        <taxon>Ascomycota</taxon>
        <taxon>Pezizomycotina</taxon>
        <taxon>Pezizomycetes</taxon>
        <taxon>Pezizales</taxon>
        <taxon>Ascobolaceae</taxon>
        <taxon>Ascobolus</taxon>
    </lineage>
</organism>
<dbReference type="Proteomes" id="UP000275078">
    <property type="component" value="Unassembled WGS sequence"/>
</dbReference>
<name>A0A3N4HNG8_ASCIM</name>
<accession>A0A3N4HNG8</accession>
<evidence type="ECO:0008006" key="3">
    <source>
        <dbReference type="Google" id="ProtNLM"/>
    </source>
</evidence>
<proteinExistence type="predicted"/>
<dbReference type="AlphaFoldDB" id="A0A3N4HNG8"/>
<evidence type="ECO:0000313" key="2">
    <source>
        <dbReference type="Proteomes" id="UP000275078"/>
    </source>
</evidence>
<dbReference type="EMBL" id="ML119765">
    <property type="protein sequence ID" value="RPA75373.1"/>
    <property type="molecule type" value="Genomic_DNA"/>
</dbReference>
<protein>
    <recommendedName>
        <fullName evidence="3">F-box domain-containing protein</fullName>
    </recommendedName>
</protein>
<evidence type="ECO:0000313" key="1">
    <source>
        <dbReference type="EMBL" id="RPA75373.1"/>
    </source>
</evidence>
<keyword evidence="2" id="KW-1185">Reference proteome</keyword>
<gene>
    <name evidence="1" type="ORF">BJ508DRAFT_365720</name>
</gene>
<reference evidence="1 2" key="1">
    <citation type="journal article" date="2018" name="Nat. Ecol. Evol.">
        <title>Pezizomycetes genomes reveal the molecular basis of ectomycorrhizal truffle lifestyle.</title>
        <authorList>
            <person name="Murat C."/>
            <person name="Payen T."/>
            <person name="Noel B."/>
            <person name="Kuo A."/>
            <person name="Morin E."/>
            <person name="Chen J."/>
            <person name="Kohler A."/>
            <person name="Krizsan K."/>
            <person name="Balestrini R."/>
            <person name="Da Silva C."/>
            <person name="Montanini B."/>
            <person name="Hainaut M."/>
            <person name="Levati E."/>
            <person name="Barry K.W."/>
            <person name="Belfiori B."/>
            <person name="Cichocki N."/>
            <person name="Clum A."/>
            <person name="Dockter R.B."/>
            <person name="Fauchery L."/>
            <person name="Guy J."/>
            <person name="Iotti M."/>
            <person name="Le Tacon F."/>
            <person name="Lindquist E.A."/>
            <person name="Lipzen A."/>
            <person name="Malagnac F."/>
            <person name="Mello A."/>
            <person name="Molinier V."/>
            <person name="Miyauchi S."/>
            <person name="Poulain J."/>
            <person name="Riccioni C."/>
            <person name="Rubini A."/>
            <person name="Sitrit Y."/>
            <person name="Splivallo R."/>
            <person name="Traeger S."/>
            <person name="Wang M."/>
            <person name="Zifcakova L."/>
            <person name="Wipf D."/>
            <person name="Zambonelli A."/>
            <person name="Paolocci F."/>
            <person name="Nowrousian M."/>
            <person name="Ottonello S."/>
            <person name="Baldrian P."/>
            <person name="Spatafora J.W."/>
            <person name="Henrissat B."/>
            <person name="Nagy L.G."/>
            <person name="Aury J.M."/>
            <person name="Wincker P."/>
            <person name="Grigoriev I.V."/>
            <person name="Bonfante P."/>
            <person name="Martin F.M."/>
        </authorList>
    </citation>
    <scope>NUCLEOTIDE SEQUENCE [LARGE SCALE GENOMIC DNA]</scope>
    <source>
        <strain evidence="1 2">RN42</strain>
    </source>
</reference>
<sequence>MDGLQQSLAQMHLTTTVNSESPTSSCDIVRQSIFHLLPIEILWIVYDYLPRKGLLNLAKTCRLLSSTIIVQYSAQQQRIPCRPKDRARISRRQVYRTLLVEEKDELALFIKKAGFQDGVRPDGAALEASLEFAAPVRLACSQCLLLRPFYYFTLENCKYHRFRRKNQTARLRTRRCIPCIIKSKAFPTINQEHFEGLYGKYHWKLQPHPFLFGASPIKITTVVSPLEPFMVCIFCGDLISTTINCHSLSAGVSGAYNNHPHNAREPVNPESDRMVKVTGRHHCPEGQRVLIEHNWREGDRFRLDVAIGGNHDKHFYEFWERCFIKDPFCYCWRAEAADRAIHGYMAHGKWRPSYPGIGRWTPSGSVSGSCCATSTRCACESHRAVAKSAFKRDLNAETKEEGIADGAATKQSSRMRALCTDPRCCLQRFTEPERWDDKGISFNAVLQQIQDVENRGEWKLMASVGWNDSLWSEAHERKQRPSNNFDNGKCFAGIWEIDGKLCSLEDPSLLPELHDKIRDHGGEVLPVPVMYPPLLQFTGVSDEVAKEIEGREGVVAFRTVQKAG</sequence>